<dbReference type="InterPro" id="IPR041966">
    <property type="entry name" value="LOTUS-like"/>
</dbReference>
<organism evidence="3 4">
    <name type="scientific">Argiope bruennichi</name>
    <name type="common">Wasp spider</name>
    <name type="synonym">Aranea bruennichi</name>
    <dbReference type="NCBI Taxonomy" id="94029"/>
    <lineage>
        <taxon>Eukaryota</taxon>
        <taxon>Metazoa</taxon>
        <taxon>Ecdysozoa</taxon>
        <taxon>Arthropoda</taxon>
        <taxon>Chelicerata</taxon>
        <taxon>Arachnida</taxon>
        <taxon>Araneae</taxon>
        <taxon>Araneomorphae</taxon>
        <taxon>Entelegynae</taxon>
        <taxon>Araneoidea</taxon>
        <taxon>Araneidae</taxon>
        <taxon>Argiope</taxon>
    </lineage>
</organism>
<dbReference type="Pfam" id="PF12872">
    <property type="entry name" value="OST-HTH"/>
    <property type="match status" value="2"/>
</dbReference>
<feature type="compositionally biased region" description="Low complexity" evidence="1">
    <location>
        <begin position="631"/>
        <end position="640"/>
    </location>
</feature>
<protein>
    <submittedName>
        <fullName evidence="3">Tudor domain-containing protein 7A</fullName>
    </submittedName>
</protein>
<dbReference type="CDD" id="cd09972">
    <property type="entry name" value="LOTUS_TDRD_OSKAR"/>
    <property type="match status" value="2"/>
</dbReference>
<dbReference type="EMBL" id="JABXBU010000003">
    <property type="protein sequence ID" value="KAF8792257.1"/>
    <property type="molecule type" value="Genomic_DNA"/>
</dbReference>
<dbReference type="AlphaFoldDB" id="A0A8T0FM24"/>
<name>A0A8T0FM24_ARGBR</name>
<feature type="region of interest" description="Disordered" evidence="1">
    <location>
        <begin position="630"/>
        <end position="668"/>
    </location>
</feature>
<feature type="region of interest" description="Disordered" evidence="1">
    <location>
        <begin position="249"/>
        <end position="281"/>
    </location>
</feature>
<feature type="compositionally biased region" description="Basic residues" evidence="1">
    <location>
        <begin position="641"/>
        <end position="652"/>
    </location>
</feature>
<gene>
    <name evidence="3" type="ORF">HNY73_003877</name>
</gene>
<comment type="caution">
    <text evidence="3">The sequence shown here is derived from an EMBL/GenBank/DDBJ whole genome shotgun (WGS) entry which is preliminary data.</text>
</comment>
<feature type="compositionally biased region" description="Polar residues" evidence="1">
    <location>
        <begin position="656"/>
        <end position="666"/>
    </location>
</feature>
<dbReference type="InterPro" id="IPR025605">
    <property type="entry name" value="OST-HTH/LOTUS_dom"/>
</dbReference>
<evidence type="ECO:0000256" key="1">
    <source>
        <dbReference type="SAM" id="MobiDB-lite"/>
    </source>
</evidence>
<evidence type="ECO:0000313" key="3">
    <source>
        <dbReference type="EMBL" id="KAF8792257.1"/>
    </source>
</evidence>
<evidence type="ECO:0000313" key="4">
    <source>
        <dbReference type="Proteomes" id="UP000807504"/>
    </source>
</evidence>
<feature type="domain" description="HTH OST-type" evidence="2">
    <location>
        <begin position="160"/>
        <end position="233"/>
    </location>
</feature>
<dbReference type="Proteomes" id="UP000807504">
    <property type="component" value="Unassembled WGS sequence"/>
</dbReference>
<dbReference type="Gene3D" id="3.30.420.610">
    <property type="entry name" value="LOTUS domain-like"/>
    <property type="match status" value="2"/>
</dbReference>
<reference evidence="3" key="2">
    <citation type="submission" date="2020-06" db="EMBL/GenBank/DDBJ databases">
        <authorList>
            <person name="Sheffer M."/>
        </authorList>
    </citation>
    <scope>NUCLEOTIDE SEQUENCE</scope>
</reference>
<feature type="compositionally biased region" description="Polar residues" evidence="1">
    <location>
        <begin position="253"/>
        <end position="275"/>
    </location>
</feature>
<reference evidence="3" key="1">
    <citation type="journal article" date="2020" name="bioRxiv">
        <title>Chromosome-level reference genome of the European wasp spider Argiope bruennichi: a resource for studies on range expansion and evolutionary adaptation.</title>
        <authorList>
            <person name="Sheffer M.M."/>
            <person name="Hoppe A."/>
            <person name="Krehenwinkel H."/>
            <person name="Uhl G."/>
            <person name="Kuss A.W."/>
            <person name="Jensen L."/>
            <person name="Jensen C."/>
            <person name="Gillespie R.G."/>
            <person name="Hoff K.J."/>
            <person name="Prost S."/>
        </authorList>
    </citation>
    <scope>NUCLEOTIDE SEQUENCE</scope>
</reference>
<dbReference type="PROSITE" id="PS51644">
    <property type="entry name" value="HTH_OST"/>
    <property type="match status" value="2"/>
</dbReference>
<evidence type="ECO:0000259" key="2">
    <source>
        <dbReference type="PROSITE" id="PS51644"/>
    </source>
</evidence>
<keyword evidence="4" id="KW-1185">Reference proteome</keyword>
<accession>A0A8T0FM24</accession>
<sequence>MDKEDLKKSICINLRCVTQSSKGGVPLNQLQNDYKQLLGTPIPFKDLGYNTLENFLCDIPDVVCLKKNVDGSLIVEGVADTSTAHIAKLISKQKPSKKSKSGSAKVAVVTRKWGGSMKKNSHQNLKSPMKDFNSFPPSTLVRKHDQESKLMHLTIAQQQLKQSVLVNLRSVVQSCKDGVPLNRLQKDYRKFIGSNIPFENLGYSTLYEFVQSIPDVINIKKDVNDQFIAIGVVDERTAHLFGNPLKPKPLKTVTPSNELSKPGVDNSTMLQNSSEQKAESPSFFKLPQDKVDLSDLNSILKHSPAQKKAGKKNYVTEVLSKNKEMHASKEEIMKTEPLEAAKPVISCKDNSAPEVPLSCQNQNKILEKIQNQIQIASLSPLVWMHFILYGPSKMATLRKKVSSFYGFPFSSDSKEWEEKVNLLSLLPKKALYHCLYLLGIEYDTKDTKTNLQHKLIDFLAAYTEESGTNMQETVQRDNEKELSASTLTLSSVTSDILSKCSSYVDTETSDAVLSDKNIVVPKTKYVSDSDSDLIELPLYKQSLLKNSSYCPERIKKPVQVEQLNDRENLRIEMCEGIQSEKIRETKHSINTKSEFQKLSTSEKITSVLQKQQLLDKNLLEKKIDIEESSKTETSSLVSSKSAKRNRRRKRKKIENAQKNSGSSTTKPVKVHLPWWQIQQMIKYKKEKRKKKALLASEVEIKTDT</sequence>
<proteinExistence type="predicted"/>
<feature type="domain" description="HTH OST-type" evidence="2">
    <location>
        <begin position="2"/>
        <end position="79"/>
    </location>
</feature>